<dbReference type="PROSITE" id="PS00092">
    <property type="entry name" value="N6_MTASE"/>
    <property type="match status" value="1"/>
</dbReference>
<evidence type="ECO:0000259" key="11">
    <source>
        <dbReference type="Pfam" id="PF25904"/>
    </source>
</evidence>
<evidence type="ECO:0000256" key="7">
    <source>
        <dbReference type="ARBA" id="ARBA00022694"/>
    </source>
</evidence>
<dbReference type="Gene3D" id="3.40.50.150">
    <property type="entry name" value="Vaccinia Virus protein VP39"/>
    <property type="match status" value="1"/>
</dbReference>
<feature type="domain" description="tRNA (guanine(10)-N(2))-methyltransferase TRMT11 N-terminal" evidence="11">
    <location>
        <begin position="1"/>
        <end position="171"/>
    </location>
</feature>
<evidence type="ECO:0000256" key="8">
    <source>
        <dbReference type="ARBA" id="ARBA00022884"/>
    </source>
</evidence>
<dbReference type="InterPro" id="IPR059073">
    <property type="entry name" value="TRMT11_N"/>
</dbReference>
<dbReference type="GO" id="GO:0032259">
    <property type="term" value="P:methylation"/>
    <property type="evidence" value="ECO:0007669"/>
    <property type="project" value="UniProtKB-UniRule"/>
</dbReference>
<organism evidence="12 13">
    <name type="scientific">Cytospora leucostoma</name>
    <dbReference type="NCBI Taxonomy" id="1230097"/>
    <lineage>
        <taxon>Eukaryota</taxon>
        <taxon>Fungi</taxon>
        <taxon>Dikarya</taxon>
        <taxon>Ascomycota</taxon>
        <taxon>Pezizomycotina</taxon>
        <taxon>Sordariomycetes</taxon>
        <taxon>Sordariomycetidae</taxon>
        <taxon>Diaporthales</taxon>
        <taxon>Cytosporaceae</taxon>
        <taxon>Cytospora</taxon>
    </lineage>
</organism>
<keyword evidence="4 10" id="KW-0489">Methyltransferase</keyword>
<dbReference type="InterPro" id="IPR029063">
    <property type="entry name" value="SAM-dependent_MTases_sf"/>
</dbReference>
<dbReference type="PANTHER" id="PTHR13370">
    <property type="entry name" value="RNA METHYLASE-RELATED"/>
    <property type="match status" value="1"/>
</dbReference>
<keyword evidence="3 10" id="KW-0820">tRNA-binding</keyword>
<dbReference type="EMBL" id="LKEB01000040">
    <property type="protein sequence ID" value="ROW07089.1"/>
    <property type="molecule type" value="Genomic_DNA"/>
</dbReference>
<dbReference type="InterPro" id="IPR002052">
    <property type="entry name" value="DNA_methylase_N6_adenine_CS"/>
</dbReference>
<keyword evidence="5 10" id="KW-0808">Transferase</keyword>
<keyword evidence="8 10" id="KW-0694">RNA-binding</keyword>
<evidence type="ECO:0000256" key="10">
    <source>
        <dbReference type="PROSITE-ProRule" id="PRU00959"/>
    </source>
</evidence>
<evidence type="ECO:0000256" key="1">
    <source>
        <dbReference type="ARBA" id="ARBA00004496"/>
    </source>
</evidence>
<accession>A0A423WUT0</accession>
<evidence type="ECO:0000256" key="3">
    <source>
        <dbReference type="ARBA" id="ARBA00022555"/>
    </source>
</evidence>
<evidence type="ECO:0000256" key="9">
    <source>
        <dbReference type="ARBA" id="ARBA00066937"/>
    </source>
</evidence>
<dbReference type="Pfam" id="PF25904">
    <property type="entry name" value="Tmrp11_N"/>
    <property type="match status" value="1"/>
</dbReference>
<evidence type="ECO:0000313" key="13">
    <source>
        <dbReference type="Proteomes" id="UP000285146"/>
    </source>
</evidence>
<evidence type="ECO:0000256" key="5">
    <source>
        <dbReference type="ARBA" id="ARBA00022679"/>
    </source>
</evidence>
<dbReference type="GO" id="GO:0005737">
    <property type="term" value="C:cytoplasm"/>
    <property type="evidence" value="ECO:0007669"/>
    <property type="project" value="UniProtKB-SubCell"/>
</dbReference>
<sequence>MEFLVRFTQVHETFRLPELQALAEAENVPITVVSYNPESPFCIITAPDAQSATRIARRAILTLWIYEYWGSGSTLDELHEDVKRRTSHLWEQHSDASWKFSIDSFQGRREGDARRELINTFRYLPLRGPIKMKDPDLEFTIFEEWPISSPLLGIKDPTAYHFGRHVGKGARDMVARFDLKKRPYISTTSMDSELALVTANIALAGPGKLFYDPFVGTGSFPIACSAFGAVSWGSDIDGRAVRGSGKDTRAEAKRGQVKGEKTLRGNFVHYGIEDGLGDVFAADLTNTPLRRLPHGGARPGGRGRLFDGIVCDPPYGVREGLRVLGCRDPEARPWVVEAGHVRHKDPEFIPPKKPYSFIAMLDDILLFATETLVDGGRLSFWMPTANDEDQEIGTPMHPCLEIVAVCVQPFNKWSRRLITYRKLPDESVGASELEAWRSRAGQQHLGTTADELNPFRKGYFNKFEAEASS</sequence>
<comment type="caution">
    <text evidence="12">The sequence shown here is derived from an EMBL/GenBank/DDBJ whole genome shotgun (WGS) entry which is preliminary data.</text>
</comment>
<name>A0A423WUT0_9PEZI</name>
<dbReference type="GO" id="GO:0160102">
    <property type="term" value="F:tRNA (guanine(10)-N2)-methyltransferase activity"/>
    <property type="evidence" value="ECO:0007669"/>
    <property type="project" value="UniProtKB-EC"/>
</dbReference>
<dbReference type="SUPFAM" id="SSF53335">
    <property type="entry name" value="S-adenosyl-L-methionine-dependent methyltransferases"/>
    <property type="match status" value="1"/>
</dbReference>
<dbReference type="Proteomes" id="UP000285146">
    <property type="component" value="Unassembled WGS sequence"/>
</dbReference>
<dbReference type="InParanoid" id="A0A423WUT0"/>
<dbReference type="STRING" id="1230097.A0A423WUT0"/>
<comment type="similarity">
    <text evidence="10">Belongs to the class I-like SAM-binding methyltransferase superfamily. TRM11 methyltransferase family.</text>
</comment>
<keyword evidence="2" id="KW-0963">Cytoplasm</keyword>
<dbReference type="InterPro" id="IPR016691">
    <property type="entry name" value="TRMT11"/>
</dbReference>
<dbReference type="EC" id="2.1.1.214" evidence="9"/>
<proteinExistence type="inferred from homology"/>
<keyword evidence="6 10" id="KW-0949">S-adenosyl-L-methionine</keyword>
<keyword evidence="13" id="KW-1185">Reference proteome</keyword>
<evidence type="ECO:0000313" key="12">
    <source>
        <dbReference type="EMBL" id="ROW07089.1"/>
    </source>
</evidence>
<dbReference type="PANTHER" id="PTHR13370:SF3">
    <property type="entry name" value="TRNA (GUANINE(10)-N2)-METHYLTRANSFERASE HOMOLOG"/>
    <property type="match status" value="1"/>
</dbReference>
<dbReference type="AlphaFoldDB" id="A0A423WUT0"/>
<reference evidence="12 13" key="1">
    <citation type="submission" date="2015-09" db="EMBL/GenBank/DDBJ databases">
        <title>Host preference determinants of Valsa canker pathogens revealed by comparative genomics.</title>
        <authorList>
            <person name="Yin Z."/>
            <person name="Huang L."/>
        </authorList>
    </citation>
    <scope>NUCLEOTIDE SEQUENCE [LARGE SCALE GENOMIC DNA]</scope>
    <source>
        <strain evidence="12 13">SXYLt</strain>
    </source>
</reference>
<comment type="subcellular location">
    <subcellularLocation>
        <location evidence="1">Cytoplasm</location>
    </subcellularLocation>
</comment>
<keyword evidence="7 10" id="KW-0819">tRNA processing</keyword>
<evidence type="ECO:0000256" key="2">
    <source>
        <dbReference type="ARBA" id="ARBA00022490"/>
    </source>
</evidence>
<evidence type="ECO:0000256" key="6">
    <source>
        <dbReference type="ARBA" id="ARBA00022691"/>
    </source>
</evidence>
<dbReference type="FunCoup" id="A0A423WUT0">
    <property type="interactions" value="761"/>
</dbReference>
<dbReference type="GO" id="GO:0008033">
    <property type="term" value="P:tRNA processing"/>
    <property type="evidence" value="ECO:0007669"/>
    <property type="project" value="UniProtKB-UniRule"/>
</dbReference>
<evidence type="ECO:0000256" key="4">
    <source>
        <dbReference type="ARBA" id="ARBA00022603"/>
    </source>
</evidence>
<dbReference type="GO" id="GO:0000049">
    <property type="term" value="F:tRNA binding"/>
    <property type="evidence" value="ECO:0007669"/>
    <property type="project" value="UniProtKB-UniRule"/>
</dbReference>
<dbReference type="OrthoDB" id="296065at2759"/>
<dbReference type="PROSITE" id="PS51627">
    <property type="entry name" value="SAM_MT_TRM11"/>
    <property type="match status" value="1"/>
</dbReference>
<dbReference type="PIRSF" id="PIRSF017259">
    <property type="entry name" value="tRNA_mtfrase_TRM11"/>
    <property type="match status" value="1"/>
</dbReference>
<protein>
    <recommendedName>
        <fullName evidence="9">tRNA (guanine(10)-N(2))-methyltransferase</fullName>
        <ecNumber evidence="9">2.1.1.214</ecNumber>
    </recommendedName>
</protein>
<gene>
    <name evidence="12" type="ORF">VPNG_06619</name>
</gene>